<dbReference type="AlphaFoldDB" id="B0C6S7"/>
<dbReference type="HOGENOM" id="CLU_136152_0_0_3"/>
<feature type="transmembrane region" description="Helical" evidence="1">
    <location>
        <begin position="82"/>
        <end position="106"/>
    </location>
</feature>
<dbReference type="STRING" id="329726.AM1_2627"/>
<keyword evidence="3" id="KW-1185">Reference proteome</keyword>
<dbReference type="eggNOG" id="ENOG5030577">
    <property type="taxonomic scope" value="Bacteria"/>
</dbReference>
<organism evidence="2 3">
    <name type="scientific">Acaryochloris marina (strain MBIC 11017)</name>
    <dbReference type="NCBI Taxonomy" id="329726"/>
    <lineage>
        <taxon>Bacteria</taxon>
        <taxon>Bacillati</taxon>
        <taxon>Cyanobacteriota</taxon>
        <taxon>Cyanophyceae</taxon>
        <taxon>Acaryochloridales</taxon>
        <taxon>Acaryochloridaceae</taxon>
        <taxon>Acaryochloris</taxon>
    </lineage>
</organism>
<keyword evidence="1" id="KW-1133">Transmembrane helix</keyword>
<evidence type="ECO:0000313" key="2">
    <source>
        <dbReference type="EMBL" id="ABW27633.1"/>
    </source>
</evidence>
<sequence>MAQIFPAKLDYEQSYPCPVCRKGKLDRLVLMDAFACSTCHHIFSANLNQQSICLADRTPALGWRWTRQHWRPLHHPDIDFPLGIWILCGGLTILPPTVLWLMHHMFPPLDSSAHSFPLLWIGIVGFTHGLIALWVLAEFYQLPLYLSWKFRWQS</sequence>
<protein>
    <submittedName>
        <fullName evidence="2">Uncharacterized protein</fullName>
    </submittedName>
</protein>
<name>B0C6S7_ACAM1</name>
<reference evidence="2 3" key="1">
    <citation type="journal article" date="2008" name="Proc. Natl. Acad. Sci. U.S.A.">
        <title>Niche adaptation and genome expansion in the chlorophyll d-producing cyanobacterium Acaryochloris marina.</title>
        <authorList>
            <person name="Swingley W.D."/>
            <person name="Chen M."/>
            <person name="Cheung P.C."/>
            <person name="Conrad A.L."/>
            <person name="Dejesa L.C."/>
            <person name="Hao J."/>
            <person name="Honchak B.M."/>
            <person name="Karbach L.E."/>
            <person name="Kurdoglu A."/>
            <person name="Lahiri S."/>
            <person name="Mastrian S.D."/>
            <person name="Miyashita H."/>
            <person name="Page L."/>
            <person name="Ramakrishna P."/>
            <person name="Satoh S."/>
            <person name="Sattley W.M."/>
            <person name="Shimada Y."/>
            <person name="Taylor H.L."/>
            <person name="Tomo T."/>
            <person name="Tsuchiya T."/>
            <person name="Wang Z.T."/>
            <person name="Raymond J."/>
            <person name="Mimuro M."/>
            <person name="Blankenship R.E."/>
            <person name="Touchman J.W."/>
        </authorList>
    </citation>
    <scope>NUCLEOTIDE SEQUENCE [LARGE SCALE GENOMIC DNA]</scope>
    <source>
        <strain evidence="3">MBIC 11017</strain>
    </source>
</reference>
<keyword evidence="1" id="KW-0812">Transmembrane</keyword>
<dbReference type="OrthoDB" id="560533at2"/>
<accession>B0C6S7</accession>
<proteinExistence type="predicted"/>
<evidence type="ECO:0000313" key="3">
    <source>
        <dbReference type="Proteomes" id="UP000000268"/>
    </source>
</evidence>
<keyword evidence="1" id="KW-0472">Membrane</keyword>
<gene>
    <name evidence="2" type="ordered locus">AM1_2627</name>
</gene>
<dbReference type="Proteomes" id="UP000000268">
    <property type="component" value="Chromosome"/>
</dbReference>
<dbReference type="KEGG" id="amr:AM1_2627"/>
<dbReference type="RefSeq" id="WP_012163086.1">
    <property type="nucleotide sequence ID" value="NC_009925.1"/>
</dbReference>
<dbReference type="EMBL" id="CP000828">
    <property type="protein sequence ID" value="ABW27633.1"/>
    <property type="molecule type" value="Genomic_DNA"/>
</dbReference>
<evidence type="ECO:0000256" key="1">
    <source>
        <dbReference type="SAM" id="Phobius"/>
    </source>
</evidence>
<feature type="transmembrane region" description="Helical" evidence="1">
    <location>
        <begin position="118"/>
        <end position="137"/>
    </location>
</feature>